<feature type="region of interest" description="Disordered" evidence="1">
    <location>
        <begin position="226"/>
        <end position="249"/>
    </location>
</feature>
<organism evidence="2 3">
    <name type="scientific">Amphibalanus amphitrite</name>
    <name type="common">Striped barnacle</name>
    <name type="synonym">Balanus amphitrite</name>
    <dbReference type="NCBI Taxonomy" id="1232801"/>
    <lineage>
        <taxon>Eukaryota</taxon>
        <taxon>Metazoa</taxon>
        <taxon>Ecdysozoa</taxon>
        <taxon>Arthropoda</taxon>
        <taxon>Crustacea</taxon>
        <taxon>Multicrustacea</taxon>
        <taxon>Cirripedia</taxon>
        <taxon>Thoracica</taxon>
        <taxon>Thoracicalcarea</taxon>
        <taxon>Balanomorpha</taxon>
        <taxon>Balanoidea</taxon>
        <taxon>Balanidae</taxon>
        <taxon>Amphibalaninae</taxon>
        <taxon>Amphibalanus</taxon>
    </lineage>
</organism>
<proteinExistence type="predicted"/>
<dbReference type="AlphaFoldDB" id="A0A6A4WEJ5"/>
<dbReference type="PANTHER" id="PTHR37557:SF4">
    <property type="entry name" value="CCHC-TYPE DOMAIN-CONTAINING PROTEIN"/>
    <property type="match status" value="1"/>
</dbReference>
<evidence type="ECO:0000313" key="3">
    <source>
        <dbReference type="Proteomes" id="UP000440578"/>
    </source>
</evidence>
<dbReference type="EMBL" id="VIIS01000849">
    <property type="protein sequence ID" value="KAF0304403.1"/>
    <property type="molecule type" value="Genomic_DNA"/>
</dbReference>
<sequence>MLQHRIRIFAETLAPTGLKPNAAKCHSLTIKVDGKHKKTVVDNNAKYTIAGQPIPTMGPTDSIKYLGVEISASGVLMSAGKRLHKQLTETDRAPLKPQQRLFILKRHIIPGMTHTLVLGKTNITKLKAMDITIRTMTRKWLHIPKDTPVGFFHAALEDGGLDIPALVDTIPRLVKNRLAKLNDSDHPNIKLVTQSGYLSHRGGVASGAMTADENRRKRAQQLLSSLEPATDNDLPDHPTAPENEPQTKDPEIAWRNRMTRHLAQQAHHLAELGQKWRADLICQALSLLHPDNPEDTSHYTAINNIMAEHAEAIKPKSKQRLES</sequence>
<evidence type="ECO:0000256" key="1">
    <source>
        <dbReference type="SAM" id="MobiDB-lite"/>
    </source>
</evidence>
<gene>
    <name evidence="2" type="primary">PO21_4</name>
    <name evidence="2" type="ORF">FJT64_023780</name>
</gene>
<accession>A0A6A4WEJ5</accession>
<name>A0A6A4WEJ5_AMPAM</name>
<evidence type="ECO:0000313" key="2">
    <source>
        <dbReference type="EMBL" id="KAF0304403.1"/>
    </source>
</evidence>
<comment type="caution">
    <text evidence="2">The sequence shown here is derived from an EMBL/GenBank/DDBJ whole genome shotgun (WGS) entry which is preliminary data.</text>
</comment>
<keyword evidence="3" id="KW-1185">Reference proteome</keyword>
<reference evidence="2 3" key="1">
    <citation type="submission" date="2019-07" db="EMBL/GenBank/DDBJ databases">
        <title>Draft genome assembly of a fouling barnacle, Amphibalanus amphitrite (Darwin, 1854): The first reference genome for Thecostraca.</title>
        <authorList>
            <person name="Kim W."/>
        </authorList>
    </citation>
    <scope>NUCLEOTIDE SEQUENCE [LARGE SCALE GENOMIC DNA]</scope>
    <source>
        <strain evidence="2">SNU_AA5</strain>
        <tissue evidence="2">Soma without cirri and trophi</tissue>
    </source>
</reference>
<protein>
    <submittedName>
        <fullName evidence="2">Retrovirus-related Pol polyprotein from type-1 retrotransposable element R2</fullName>
    </submittedName>
</protein>
<dbReference type="PANTHER" id="PTHR37557">
    <property type="entry name" value="115 KDA PROTEIN IN TYPE-1 RETROTRANSPOSABLE ELEMENT R1DM-LIKE PROTEIN-RELATED-RELATED"/>
    <property type="match status" value="1"/>
</dbReference>
<dbReference type="Proteomes" id="UP000440578">
    <property type="component" value="Unassembled WGS sequence"/>
</dbReference>